<evidence type="ECO:0000256" key="3">
    <source>
        <dbReference type="ARBA" id="ARBA00038502"/>
    </source>
</evidence>
<dbReference type="AlphaFoldDB" id="A0A1L8CGZ4"/>
<evidence type="ECO:0000256" key="2">
    <source>
        <dbReference type="ARBA" id="ARBA00023315"/>
    </source>
</evidence>
<dbReference type="InterPro" id="IPR000182">
    <property type="entry name" value="GNAT_dom"/>
</dbReference>
<keyword evidence="1 5" id="KW-0808">Transferase</keyword>
<organism evidence="5 6">
    <name type="scientific">Apilactobacillus kunkeei</name>
    <dbReference type="NCBI Taxonomy" id="148814"/>
    <lineage>
        <taxon>Bacteria</taxon>
        <taxon>Bacillati</taxon>
        <taxon>Bacillota</taxon>
        <taxon>Bacilli</taxon>
        <taxon>Lactobacillales</taxon>
        <taxon>Lactobacillaceae</taxon>
        <taxon>Apilactobacillus</taxon>
    </lineage>
</organism>
<proteinExistence type="inferred from homology"/>
<gene>
    <name evidence="5" type="primary">rimJ_2</name>
    <name evidence="5" type="ORF">FF306_00546</name>
</gene>
<evidence type="ECO:0000256" key="1">
    <source>
        <dbReference type="ARBA" id="ARBA00022679"/>
    </source>
</evidence>
<dbReference type="InterPro" id="IPR016181">
    <property type="entry name" value="Acyl_CoA_acyltransferase"/>
</dbReference>
<comment type="caution">
    <text evidence="5">The sequence shown here is derived from an EMBL/GenBank/DDBJ whole genome shotgun (WGS) entry which is preliminary data.</text>
</comment>
<protein>
    <submittedName>
        <fullName evidence="5">Ribosomal-protein-serine acetyltransferase</fullName>
    </submittedName>
</protein>
<comment type="similarity">
    <text evidence="3">Belongs to the acetyltransferase family. RimJ subfamily.</text>
</comment>
<dbReference type="EMBL" id="BDDX01000004">
    <property type="protein sequence ID" value="GAT90448.1"/>
    <property type="molecule type" value="Genomic_DNA"/>
</dbReference>
<sequence>MHNISEFKINKHKYGLTLVEEDMAAKFYRIIQKDREQLGKWCSWANKIRFIDDETDFIKAARQDCIFILAIIDEQNPIGIIDLHNLDEDKHTCEIGYWLSSDYQGKGIMYNSLQVMNCYAFNFFDIEKLKIISQIKNMKCRHVAERAGFNFKEIKDPFAIYTKEKTDWE</sequence>
<feature type="domain" description="N-acetyltransferase" evidence="4">
    <location>
        <begin position="25"/>
        <end position="167"/>
    </location>
</feature>
<dbReference type="Pfam" id="PF13302">
    <property type="entry name" value="Acetyltransf_3"/>
    <property type="match status" value="1"/>
</dbReference>
<reference evidence="5 6" key="1">
    <citation type="journal article" date="2016" name="Syst. Appl. Microbiol.">
        <title>Genomic characterization of a fructophilic bee symbiont Lactobacillus kunkeei reveals its niche-specific adaptation.</title>
        <authorList>
            <person name="Maeno S."/>
            <person name="Tanizawa Y."/>
            <person name="Kanesaki Y."/>
            <person name="Kubota E."/>
            <person name="Kumar H."/>
            <person name="Dicks L."/>
            <person name="Salminen S."/>
            <person name="Nakagawa J."/>
            <person name="Arita M."/>
            <person name="Endo A."/>
        </authorList>
    </citation>
    <scope>NUCLEOTIDE SEQUENCE [LARGE SCALE GENOMIC DNA]</scope>
    <source>
        <strain evidence="5 6">FF30-6</strain>
    </source>
</reference>
<dbReference type="PANTHER" id="PTHR43792:SF8">
    <property type="entry name" value="[RIBOSOMAL PROTEIN US5]-ALANINE N-ACETYLTRANSFERASE"/>
    <property type="match status" value="1"/>
</dbReference>
<dbReference type="RefSeq" id="WP_094750669.1">
    <property type="nucleotide sequence ID" value="NZ_BDDX01000004.1"/>
</dbReference>
<dbReference type="InterPro" id="IPR051531">
    <property type="entry name" value="N-acetyltransferase"/>
</dbReference>
<evidence type="ECO:0000313" key="5">
    <source>
        <dbReference type="EMBL" id="GAT90448.1"/>
    </source>
</evidence>
<evidence type="ECO:0000313" key="6">
    <source>
        <dbReference type="Proteomes" id="UP000186588"/>
    </source>
</evidence>
<accession>A0A1L8CGZ4</accession>
<dbReference type="Gene3D" id="3.40.630.30">
    <property type="match status" value="1"/>
</dbReference>
<evidence type="ECO:0000259" key="4">
    <source>
        <dbReference type="PROSITE" id="PS51186"/>
    </source>
</evidence>
<dbReference type="PROSITE" id="PS51186">
    <property type="entry name" value="GNAT"/>
    <property type="match status" value="1"/>
</dbReference>
<name>A0A1L8CGZ4_9LACO</name>
<dbReference type="SUPFAM" id="SSF55729">
    <property type="entry name" value="Acyl-CoA N-acyltransferases (Nat)"/>
    <property type="match status" value="1"/>
</dbReference>
<dbReference type="Proteomes" id="UP000186588">
    <property type="component" value="Unassembled WGS sequence"/>
</dbReference>
<dbReference type="PANTHER" id="PTHR43792">
    <property type="entry name" value="GNAT FAMILY, PUTATIVE (AFU_ORTHOLOGUE AFUA_3G00765)-RELATED-RELATED"/>
    <property type="match status" value="1"/>
</dbReference>
<dbReference type="GO" id="GO:0016747">
    <property type="term" value="F:acyltransferase activity, transferring groups other than amino-acyl groups"/>
    <property type="evidence" value="ECO:0007669"/>
    <property type="project" value="InterPro"/>
</dbReference>
<keyword evidence="2" id="KW-0012">Acyltransferase</keyword>